<dbReference type="EMBL" id="CP132353">
    <property type="protein sequence ID" value="WLS79477.1"/>
    <property type="molecule type" value="Genomic_DNA"/>
</dbReference>
<dbReference type="AlphaFoldDB" id="A0AA50HNN0"/>
<evidence type="ECO:0000313" key="2">
    <source>
        <dbReference type="EMBL" id="WLS79477.1"/>
    </source>
</evidence>
<dbReference type="RefSeq" id="WP_306210288.1">
    <property type="nucleotide sequence ID" value="NZ_CP132353.1"/>
</dbReference>
<sequence>MGGKSDPPQPASGEEQRLPLIEEHATLDKARVLDSRISIERTTISAEELLETELARDEVEIKHIAKNQLVEDDYSAEVRYEGDLLIIPVIEERVEIIRRKVLKEEIHIRKVKTVEPYQQNVLIRSQEVKIRKEKGKP</sequence>
<feature type="domain" description="DUF2382" evidence="1">
    <location>
        <begin position="18"/>
        <end position="130"/>
    </location>
</feature>
<dbReference type="KEGG" id="epi:Q3V30_02870"/>
<keyword evidence="3" id="KW-1185">Reference proteome</keyword>
<organism evidence="2 3">
    <name type="scientific">Erwinia pyri</name>
    <dbReference type="NCBI Taxonomy" id="3062598"/>
    <lineage>
        <taxon>Bacteria</taxon>
        <taxon>Pseudomonadati</taxon>
        <taxon>Pseudomonadota</taxon>
        <taxon>Gammaproteobacteria</taxon>
        <taxon>Enterobacterales</taxon>
        <taxon>Erwiniaceae</taxon>
        <taxon>Erwinia</taxon>
    </lineage>
</organism>
<name>A0AA50HNN0_9GAMM</name>
<accession>A0AA50HNN0</accession>
<gene>
    <name evidence="2" type="ORF">Q3V30_02870</name>
</gene>
<reference evidence="2 3" key="1">
    <citation type="submission" date="2023-07" db="EMBL/GenBank/DDBJ databases">
        <title>Pathogenic bacteria of pear tree diseases.</title>
        <authorList>
            <person name="Zhang Z."/>
            <person name="He L."/>
            <person name="Huang R."/>
        </authorList>
    </citation>
    <scope>NUCLEOTIDE SEQUENCE [LARGE SCALE GENOMIC DNA]</scope>
    <source>
        <strain evidence="2 3">DE2</strain>
    </source>
</reference>
<evidence type="ECO:0000313" key="3">
    <source>
        <dbReference type="Proteomes" id="UP001228139"/>
    </source>
</evidence>
<evidence type="ECO:0000259" key="1">
    <source>
        <dbReference type="Pfam" id="PF09557"/>
    </source>
</evidence>
<dbReference type="Proteomes" id="UP001228139">
    <property type="component" value="Chromosome"/>
</dbReference>
<proteinExistence type="predicted"/>
<protein>
    <submittedName>
        <fullName evidence="2">DUF2382 domain-containing protein</fullName>
    </submittedName>
</protein>
<dbReference type="Pfam" id="PF09557">
    <property type="entry name" value="DUF2382"/>
    <property type="match status" value="1"/>
</dbReference>
<dbReference type="InterPro" id="IPR019060">
    <property type="entry name" value="DUF2382"/>
</dbReference>